<feature type="region of interest" description="Disordered" evidence="1">
    <location>
        <begin position="25"/>
        <end position="55"/>
    </location>
</feature>
<comment type="caution">
    <text evidence="2">The sequence shown here is derived from an EMBL/GenBank/DDBJ whole genome shotgun (WGS) entry which is preliminary data.</text>
</comment>
<reference evidence="2 3" key="1">
    <citation type="submission" date="2020-07" db="EMBL/GenBank/DDBJ databases">
        <title>Sequencing the genomes of 1000 actinobacteria strains.</title>
        <authorList>
            <person name="Klenk H.-P."/>
        </authorList>
    </citation>
    <scope>NUCLEOTIDE SEQUENCE [LARGE SCALE GENOMIC DNA]</scope>
    <source>
        <strain evidence="2 3">DSM 18448</strain>
    </source>
</reference>
<sequence length="55" mass="5741">MEDAERAGVIHTGQVDVARDLRAERHQVLGGGSEGRSGATPSQQVQHSAGTTICI</sequence>
<dbReference type="EMBL" id="JACBZH010000001">
    <property type="protein sequence ID" value="NYH92433.1"/>
    <property type="molecule type" value="Genomic_DNA"/>
</dbReference>
<name>A0A852ZJL3_9ACTN</name>
<protein>
    <submittedName>
        <fullName evidence="2">Uncharacterized protein</fullName>
    </submittedName>
</protein>
<dbReference type="AlphaFoldDB" id="A0A852ZJL3"/>
<gene>
    <name evidence="2" type="ORF">F4554_005071</name>
</gene>
<evidence type="ECO:0000313" key="2">
    <source>
        <dbReference type="EMBL" id="NYH92433.1"/>
    </source>
</evidence>
<organism evidence="2 3">
    <name type="scientific">Actinopolymorpha rutila</name>
    <dbReference type="NCBI Taxonomy" id="446787"/>
    <lineage>
        <taxon>Bacteria</taxon>
        <taxon>Bacillati</taxon>
        <taxon>Actinomycetota</taxon>
        <taxon>Actinomycetes</taxon>
        <taxon>Propionibacteriales</taxon>
        <taxon>Actinopolymorphaceae</taxon>
        <taxon>Actinopolymorpha</taxon>
    </lineage>
</organism>
<evidence type="ECO:0000313" key="3">
    <source>
        <dbReference type="Proteomes" id="UP000579605"/>
    </source>
</evidence>
<feature type="compositionally biased region" description="Polar residues" evidence="1">
    <location>
        <begin position="39"/>
        <end position="55"/>
    </location>
</feature>
<evidence type="ECO:0000256" key="1">
    <source>
        <dbReference type="SAM" id="MobiDB-lite"/>
    </source>
</evidence>
<dbReference type="Proteomes" id="UP000579605">
    <property type="component" value="Unassembled WGS sequence"/>
</dbReference>
<dbReference type="RefSeq" id="WP_179789861.1">
    <property type="nucleotide sequence ID" value="NZ_BAAARR010000005.1"/>
</dbReference>
<proteinExistence type="predicted"/>
<accession>A0A852ZJL3</accession>
<keyword evidence="3" id="KW-1185">Reference proteome</keyword>